<feature type="signal peptide" evidence="1">
    <location>
        <begin position="1"/>
        <end position="31"/>
    </location>
</feature>
<accession>A0A8H7K7T3</accession>
<feature type="chain" id="PRO_5034034944" description="Secreted protein" evidence="1">
    <location>
        <begin position="32"/>
        <end position="102"/>
    </location>
</feature>
<evidence type="ECO:0000256" key="1">
    <source>
        <dbReference type="SAM" id="SignalP"/>
    </source>
</evidence>
<protein>
    <recommendedName>
        <fullName evidence="4">Secreted protein</fullName>
    </recommendedName>
</protein>
<dbReference type="Proteomes" id="UP000616885">
    <property type="component" value="Unassembled WGS sequence"/>
</dbReference>
<sequence length="102" mass="10765">MEGGSEMVALVGLTGSALVWITAASSGGCVAANFIQPDVKNMRLTQPSSPLVSLSRGRLCWIKLIVFPAGGPPDGMFQSFVSMHACQRIMLHSGLNEPCRSS</sequence>
<name>A0A8H7K7T3_BIOOC</name>
<reference evidence="2" key="1">
    <citation type="submission" date="2020-10" db="EMBL/GenBank/DDBJ databases">
        <title>High-Quality Genome Resource of Clonostachys rosea strain S41 by Oxford Nanopore Long-Read Sequencing.</title>
        <authorList>
            <person name="Wang H."/>
        </authorList>
    </citation>
    <scope>NUCLEOTIDE SEQUENCE</scope>
    <source>
        <strain evidence="2">S41</strain>
    </source>
</reference>
<keyword evidence="1" id="KW-0732">Signal</keyword>
<evidence type="ECO:0000313" key="3">
    <source>
        <dbReference type="Proteomes" id="UP000616885"/>
    </source>
</evidence>
<evidence type="ECO:0000313" key="2">
    <source>
        <dbReference type="EMBL" id="KAF9745148.1"/>
    </source>
</evidence>
<organism evidence="2 3">
    <name type="scientific">Bionectria ochroleuca</name>
    <name type="common">Gliocladium roseum</name>
    <dbReference type="NCBI Taxonomy" id="29856"/>
    <lineage>
        <taxon>Eukaryota</taxon>
        <taxon>Fungi</taxon>
        <taxon>Dikarya</taxon>
        <taxon>Ascomycota</taxon>
        <taxon>Pezizomycotina</taxon>
        <taxon>Sordariomycetes</taxon>
        <taxon>Hypocreomycetidae</taxon>
        <taxon>Hypocreales</taxon>
        <taxon>Bionectriaceae</taxon>
        <taxon>Clonostachys</taxon>
    </lineage>
</organism>
<gene>
    <name evidence="2" type="ORF">IM811_004770</name>
</gene>
<evidence type="ECO:0008006" key="4">
    <source>
        <dbReference type="Google" id="ProtNLM"/>
    </source>
</evidence>
<dbReference type="EMBL" id="JADCTT010000013">
    <property type="protein sequence ID" value="KAF9745148.1"/>
    <property type="molecule type" value="Genomic_DNA"/>
</dbReference>
<comment type="caution">
    <text evidence="2">The sequence shown here is derived from an EMBL/GenBank/DDBJ whole genome shotgun (WGS) entry which is preliminary data.</text>
</comment>
<proteinExistence type="predicted"/>
<dbReference type="AlphaFoldDB" id="A0A8H7K7T3"/>